<gene>
    <name evidence="9" type="ORF">CDCA_CDCA06G1926</name>
</gene>
<dbReference type="Gene3D" id="3.20.20.70">
    <property type="entry name" value="Aldolase class I"/>
    <property type="match status" value="1"/>
</dbReference>
<dbReference type="GO" id="GO:0051536">
    <property type="term" value="F:iron-sulfur cluster binding"/>
    <property type="evidence" value="ECO:0007669"/>
    <property type="project" value="UniProtKB-KW"/>
</dbReference>
<dbReference type="CDD" id="cd01335">
    <property type="entry name" value="Radical_SAM"/>
    <property type="match status" value="1"/>
</dbReference>
<evidence type="ECO:0000313" key="9">
    <source>
        <dbReference type="EMBL" id="KAK4535901.1"/>
    </source>
</evidence>
<keyword evidence="5" id="KW-0411">Iron-sulfur</keyword>
<dbReference type="PANTHER" id="PTHR43728:SF1">
    <property type="entry name" value="FE-S OXIDOREDUCTASE"/>
    <property type="match status" value="1"/>
</dbReference>
<dbReference type="PANTHER" id="PTHR43728">
    <property type="entry name" value="SLR0304 PROTEIN"/>
    <property type="match status" value="1"/>
</dbReference>
<evidence type="ECO:0000259" key="8">
    <source>
        <dbReference type="Pfam" id="PF12345"/>
    </source>
</evidence>
<dbReference type="SFLD" id="SFLDS00029">
    <property type="entry name" value="Radical_SAM"/>
    <property type="match status" value="1"/>
</dbReference>
<protein>
    <recommendedName>
        <fullName evidence="11">Radical SAM/Cys-rich domain protein</fullName>
    </recommendedName>
</protein>
<dbReference type="InterPro" id="IPR013785">
    <property type="entry name" value="Aldolase_TIM"/>
</dbReference>
<proteinExistence type="predicted"/>
<dbReference type="GO" id="GO:0003824">
    <property type="term" value="F:catalytic activity"/>
    <property type="evidence" value="ECO:0007669"/>
    <property type="project" value="InterPro"/>
</dbReference>
<evidence type="ECO:0000256" key="3">
    <source>
        <dbReference type="ARBA" id="ARBA00022723"/>
    </source>
</evidence>
<feature type="region of interest" description="Disordered" evidence="6">
    <location>
        <begin position="1"/>
        <end position="37"/>
    </location>
</feature>
<evidence type="ECO:0000256" key="1">
    <source>
        <dbReference type="ARBA" id="ARBA00004229"/>
    </source>
</evidence>
<organism evidence="9 10">
    <name type="scientific">Cyanidium caldarium</name>
    <name type="common">Red alga</name>
    <dbReference type="NCBI Taxonomy" id="2771"/>
    <lineage>
        <taxon>Eukaryota</taxon>
        <taxon>Rhodophyta</taxon>
        <taxon>Bangiophyceae</taxon>
        <taxon>Cyanidiales</taxon>
        <taxon>Cyanidiaceae</taxon>
        <taxon>Cyanidium</taxon>
    </lineage>
</organism>
<dbReference type="Pfam" id="PF04055">
    <property type="entry name" value="Radical_SAM"/>
    <property type="match status" value="1"/>
</dbReference>
<dbReference type="InterPro" id="IPR058240">
    <property type="entry name" value="rSAM_sf"/>
</dbReference>
<dbReference type="AlphaFoldDB" id="A0AAV9IV18"/>
<comment type="caution">
    <text evidence="9">The sequence shown here is derived from an EMBL/GenBank/DDBJ whole genome shotgun (WGS) entry which is preliminary data.</text>
</comment>
<sequence>MACFVSVGTSSWRVSGRDGSARSRRHSAHRPPPRGQVTTARFVSRSECCMTRASEKKHADMARAWHDLTRQLPAFEQTVGGALHRRPPTTLQVNIGLTCNMACTHCHVASSPARTETMSPEVAERVVQLLRRTPSIHTLDITGGAPELHAVFRWLVRAVRATVPHVHRIIDRCNLTVLLLPGEEDLGEFLATHRVDVVASLPCYSLENVDRQRGQRAFDGSVIALQRLNALGYGRPGADALRLDLVYNPGGAYLAPPQAELERQYRRELNEHFGIAFHRLLCLNNMPIQRFADDLWRAGELERYMQLLVSAYNASTADQVMCLDEVHVAYDGSLYDCDFHYALGIPTRAQSSEDGAGRRRPLRTVFDLGNSFAELTGGRIATALHCYGCTAGHGSSCGGALEANGDE</sequence>
<comment type="subcellular location">
    <subcellularLocation>
        <location evidence="1">Plastid</location>
        <location evidence="1">Chloroplast</location>
    </subcellularLocation>
</comment>
<keyword evidence="4" id="KW-0408">Iron</keyword>
<dbReference type="InterPro" id="IPR007197">
    <property type="entry name" value="rSAM"/>
</dbReference>
<dbReference type="Proteomes" id="UP001301350">
    <property type="component" value="Unassembled WGS sequence"/>
</dbReference>
<dbReference type="GO" id="GO:0009507">
    <property type="term" value="C:chloroplast"/>
    <property type="evidence" value="ECO:0007669"/>
    <property type="project" value="UniProtKB-SubCell"/>
</dbReference>
<dbReference type="EMBL" id="JANCYW010000006">
    <property type="protein sequence ID" value="KAK4535901.1"/>
    <property type="molecule type" value="Genomic_DNA"/>
</dbReference>
<evidence type="ECO:0000313" key="10">
    <source>
        <dbReference type="Proteomes" id="UP001301350"/>
    </source>
</evidence>
<evidence type="ECO:0008006" key="11">
    <source>
        <dbReference type="Google" id="ProtNLM"/>
    </source>
</evidence>
<dbReference type="SUPFAM" id="SSF102114">
    <property type="entry name" value="Radical SAM enzymes"/>
    <property type="match status" value="1"/>
</dbReference>
<keyword evidence="2" id="KW-0949">S-adenosyl-L-methionine</keyword>
<feature type="compositionally biased region" description="Basic residues" evidence="6">
    <location>
        <begin position="22"/>
        <end position="32"/>
    </location>
</feature>
<evidence type="ECO:0000256" key="6">
    <source>
        <dbReference type="SAM" id="MobiDB-lite"/>
    </source>
</evidence>
<keyword evidence="3" id="KW-0479">Metal-binding</keyword>
<name>A0AAV9IV18_CYACA</name>
<dbReference type="InterPro" id="IPR026351">
    <property type="entry name" value="rSAM_ArsS-like"/>
</dbReference>
<feature type="domain" description="Arsenosugar biosynthesis radical SAM protein ArsS-like C-terminal" evidence="8">
    <location>
        <begin position="254"/>
        <end position="400"/>
    </location>
</feature>
<evidence type="ECO:0000256" key="2">
    <source>
        <dbReference type="ARBA" id="ARBA00022691"/>
    </source>
</evidence>
<dbReference type="Pfam" id="PF12345">
    <property type="entry name" value="DUF3641"/>
    <property type="match status" value="1"/>
</dbReference>
<reference evidence="9 10" key="1">
    <citation type="submission" date="2022-07" db="EMBL/GenBank/DDBJ databases">
        <title>Genome-wide signatures of adaptation to extreme environments.</title>
        <authorList>
            <person name="Cho C.H."/>
            <person name="Yoon H.S."/>
        </authorList>
    </citation>
    <scope>NUCLEOTIDE SEQUENCE [LARGE SCALE GENOMIC DNA]</scope>
    <source>
        <strain evidence="9 10">DBV 063 E5</strain>
    </source>
</reference>
<dbReference type="NCBIfam" id="TIGR04167">
    <property type="entry name" value="rSAM_SeCys"/>
    <property type="match status" value="1"/>
</dbReference>
<evidence type="ECO:0000256" key="5">
    <source>
        <dbReference type="ARBA" id="ARBA00023014"/>
    </source>
</evidence>
<keyword evidence="10" id="KW-1185">Reference proteome</keyword>
<evidence type="ECO:0000256" key="4">
    <source>
        <dbReference type="ARBA" id="ARBA00023004"/>
    </source>
</evidence>
<dbReference type="InterPro" id="IPR024521">
    <property type="entry name" value="ArsS-like_C"/>
</dbReference>
<feature type="domain" description="Radical SAM core" evidence="7">
    <location>
        <begin position="93"/>
        <end position="186"/>
    </location>
</feature>
<dbReference type="GO" id="GO:0046872">
    <property type="term" value="F:metal ion binding"/>
    <property type="evidence" value="ECO:0007669"/>
    <property type="project" value="UniProtKB-KW"/>
</dbReference>
<accession>A0AAV9IV18</accession>
<evidence type="ECO:0000259" key="7">
    <source>
        <dbReference type="Pfam" id="PF04055"/>
    </source>
</evidence>